<sequence length="168" mass="19142">MARYAIPKRNHPKQQPLANLTINTFTLSKASLRAPHAGLRHATNPIVKSHQAAYLIERILSETTINKIHYQQDSPENPHSTVRYATNHKSSTQRPFTNLTNRPHEAESNECNKIRYLRDSLEDPRATLRYATSKPSSPTKNHQQTSPPAPRKWSKYANEGARGPRTRC</sequence>
<gene>
    <name evidence="2" type="ORF">HYFRA_00004602</name>
</gene>
<proteinExistence type="predicted"/>
<organism evidence="2 3">
    <name type="scientific">Hymenoscyphus fraxineus</name>
    <dbReference type="NCBI Taxonomy" id="746836"/>
    <lineage>
        <taxon>Eukaryota</taxon>
        <taxon>Fungi</taxon>
        <taxon>Dikarya</taxon>
        <taxon>Ascomycota</taxon>
        <taxon>Pezizomycotina</taxon>
        <taxon>Leotiomycetes</taxon>
        <taxon>Helotiales</taxon>
        <taxon>Helotiaceae</taxon>
        <taxon>Hymenoscyphus</taxon>
    </lineage>
</organism>
<dbReference type="AlphaFoldDB" id="A0A9N9PT03"/>
<evidence type="ECO:0000313" key="2">
    <source>
        <dbReference type="EMBL" id="CAG8954680.1"/>
    </source>
</evidence>
<feature type="region of interest" description="Disordered" evidence="1">
    <location>
        <begin position="70"/>
        <end position="110"/>
    </location>
</feature>
<feature type="compositionally biased region" description="Polar residues" evidence="1">
    <location>
        <begin position="133"/>
        <end position="146"/>
    </location>
</feature>
<protein>
    <submittedName>
        <fullName evidence="2">Uncharacterized protein</fullName>
    </submittedName>
</protein>
<keyword evidence="3" id="KW-1185">Reference proteome</keyword>
<feature type="region of interest" description="Disordered" evidence="1">
    <location>
        <begin position="122"/>
        <end position="168"/>
    </location>
</feature>
<dbReference type="EMBL" id="CAJVRL010000057">
    <property type="protein sequence ID" value="CAG8954680.1"/>
    <property type="molecule type" value="Genomic_DNA"/>
</dbReference>
<comment type="caution">
    <text evidence="2">The sequence shown here is derived from an EMBL/GenBank/DDBJ whole genome shotgun (WGS) entry which is preliminary data.</text>
</comment>
<dbReference type="Proteomes" id="UP000696280">
    <property type="component" value="Unassembled WGS sequence"/>
</dbReference>
<feature type="compositionally biased region" description="Polar residues" evidence="1">
    <location>
        <begin position="70"/>
        <end position="101"/>
    </location>
</feature>
<reference evidence="2" key="1">
    <citation type="submission" date="2021-07" db="EMBL/GenBank/DDBJ databases">
        <authorList>
            <person name="Durling M."/>
        </authorList>
    </citation>
    <scope>NUCLEOTIDE SEQUENCE</scope>
</reference>
<evidence type="ECO:0000256" key="1">
    <source>
        <dbReference type="SAM" id="MobiDB-lite"/>
    </source>
</evidence>
<name>A0A9N9PT03_9HELO</name>
<evidence type="ECO:0000313" key="3">
    <source>
        <dbReference type="Proteomes" id="UP000696280"/>
    </source>
</evidence>
<accession>A0A9N9PT03</accession>